<dbReference type="InterPro" id="IPR052228">
    <property type="entry name" value="Sec_Metab_Biosynth_Oxidored"/>
</dbReference>
<keyword evidence="1" id="KW-0560">Oxidoreductase</keyword>
<dbReference type="CDD" id="cd05233">
    <property type="entry name" value="SDR_c"/>
    <property type="match status" value="1"/>
</dbReference>
<reference evidence="2" key="1">
    <citation type="submission" date="2021-01" db="EMBL/GenBank/DDBJ databases">
        <authorList>
            <person name="Corre E."/>
            <person name="Pelletier E."/>
            <person name="Niang G."/>
            <person name="Scheremetjew M."/>
            <person name="Finn R."/>
            <person name="Kale V."/>
            <person name="Holt S."/>
            <person name="Cochrane G."/>
            <person name="Meng A."/>
            <person name="Brown T."/>
            <person name="Cohen L."/>
        </authorList>
    </citation>
    <scope>NUCLEOTIDE SEQUENCE</scope>
    <source>
        <strain evidence="2">RCC927</strain>
    </source>
</reference>
<dbReference type="EMBL" id="HBHY01020786">
    <property type="protein sequence ID" value="CAE0151537.1"/>
    <property type="molecule type" value="Transcribed_RNA"/>
</dbReference>
<evidence type="ECO:0000313" key="2">
    <source>
        <dbReference type="EMBL" id="CAE0151537.1"/>
    </source>
</evidence>
<organism evidence="2">
    <name type="scientific">Prasinoderma singulare</name>
    <dbReference type="NCBI Taxonomy" id="676789"/>
    <lineage>
        <taxon>Eukaryota</taxon>
        <taxon>Viridiplantae</taxon>
        <taxon>Prasinodermophyta</taxon>
        <taxon>Prasinodermophyceae</taxon>
        <taxon>Prasinodermales</taxon>
        <taxon>Prasinodermaceae</taxon>
        <taxon>Prasinoderma</taxon>
    </lineage>
</organism>
<proteinExistence type="predicted"/>
<dbReference type="PANTHER" id="PTHR47534:SF3">
    <property type="entry name" value="ALCOHOL DEHYDROGENASE-LIKE C-TERMINAL DOMAIN-CONTAINING PROTEIN"/>
    <property type="match status" value="1"/>
</dbReference>
<dbReference type="SUPFAM" id="SSF51735">
    <property type="entry name" value="NAD(P)-binding Rossmann-fold domains"/>
    <property type="match status" value="1"/>
</dbReference>
<dbReference type="PANTHER" id="PTHR47534">
    <property type="entry name" value="YALI0E05731P"/>
    <property type="match status" value="1"/>
</dbReference>
<dbReference type="Gene3D" id="3.40.50.720">
    <property type="entry name" value="NAD(P)-binding Rossmann-like Domain"/>
    <property type="match status" value="1"/>
</dbReference>
<dbReference type="InterPro" id="IPR002347">
    <property type="entry name" value="SDR_fam"/>
</dbReference>
<evidence type="ECO:0000256" key="1">
    <source>
        <dbReference type="ARBA" id="ARBA00023002"/>
    </source>
</evidence>
<protein>
    <submittedName>
        <fullName evidence="2">Uncharacterized protein</fullName>
    </submittedName>
</protein>
<sequence>MKLDSRIGGAYAGARCLVVSGTTGIGRGLALELARAGAASVTIAGRSEARGASCVEEMRELAGGKGRFVFVELDAFSLKQCAALAERINAEGEALDVLVVSQGMATTQGFTPVPETGLDQKLTLHYWGRVALARALAPSLAKSERGAKVLSVLSAGVHSAHAKWAEDSELKGAYSIKAAADCAGFYNDIAAEMLSREQPGVSFFHASPGFVNTSWGTELPTALRLCVRCLQPLGRSINTCGQKMLGGMAAAAVSGSGGWHLLNMDGKATASKTGLHDQAKESVWAHTLKVLEKGGSVQ</sequence>
<name>A0A7S3C329_9VIRI</name>
<dbReference type="Pfam" id="PF00106">
    <property type="entry name" value="adh_short"/>
    <property type="match status" value="1"/>
</dbReference>
<gene>
    <name evidence="2" type="ORF">PSIN1315_LOCUS13303</name>
</gene>
<dbReference type="InterPro" id="IPR036291">
    <property type="entry name" value="NAD(P)-bd_dom_sf"/>
</dbReference>
<accession>A0A7S3C329</accession>
<dbReference type="AlphaFoldDB" id="A0A7S3C329"/>
<dbReference type="GO" id="GO:0016491">
    <property type="term" value="F:oxidoreductase activity"/>
    <property type="evidence" value="ECO:0007669"/>
    <property type="project" value="UniProtKB-KW"/>
</dbReference>